<dbReference type="PANTHER" id="PTHR46913:SF1">
    <property type="entry name" value="RING-H2 FINGER PROTEIN ATL16"/>
    <property type="match status" value="1"/>
</dbReference>
<name>A0AAD8S8L3_LOLMU</name>
<keyword evidence="12 14" id="KW-0472">Membrane</keyword>
<feature type="transmembrane region" description="Helical" evidence="14">
    <location>
        <begin position="15"/>
        <end position="42"/>
    </location>
</feature>
<dbReference type="GO" id="GO:0016020">
    <property type="term" value="C:membrane"/>
    <property type="evidence" value="ECO:0007669"/>
    <property type="project" value="UniProtKB-SubCell"/>
</dbReference>
<evidence type="ECO:0000256" key="1">
    <source>
        <dbReference type="ARBA" id="ARBA00000900"/>
    </source>
</evidence>
<feature type="domain" description="RING-type" evidence="15">
    <location>
        <begin position="97"/>
        <end position="140"/>
    </location>
</feature>
<dbReference type="GO" id="GO:0008270">
    <property type="term" value="F:zinc ion binding"/>
    <property type="evidence" value="ECO:0007669"/>
    <property type="project" value="UniProtKB-KW"/>
</dbReference>
<evidence type="ECO:0000256" key="3">
    <source>
        <dbReference type="ARBA" id="ARBA00004906"/>
    </source>
</evidence>
<comment type="catalytic activity">
    <reaction evidence="1">
        <text>S-ubiquitinyl-[E2 ubiquitin-conjugating enzyme]-L-cysteine + [acceptor protein]-L-lysine = [E2 ubiquitin-conjugating enzyme]-L-cysteine + N(6)-ubiquitinyl-[acceptor protein]-L-lysine.</text>
        <dbReference type="EC" id="2.3.2.27"/>
    </reaction>
</comment>
<keyword evidence="8 13" id="KW-0863">Zinc-finger</keyword>
<keyword evidence="7" id="KW-0479">Metal-binding</keyword>
<comment type="subcellular location">
    <subcellularLocation>
        <location evidence="2">Membrane</location>
        <topology evidence="2">Single-pass membrane protein</topology>
    </subcellularLocation>
</comment>
<comment type="caution">
    <text evidence="16">The sequence shown here is derived from an EMBL/GenBank/DDBJ whole genome shotgun (WGS) entry which is preliminary data.</text>
</comment>
<comment type="pathway">
    <text evidence="3">Protein modification; protein ubiquitination.</text>
</comment>
<dbReference type="InterPro" id="IPR044600">
    <property type="entry name" value="ATL1/ATL16-like"/>
</dbReference>
<evidence type="ECO:0000256" key="9">
    <source>
        <dbReference type="ARBA" id="ARBA00022786"/>
    </source>
</evidence>
<evidence type="ECO:0000256" key="6">
    <source>
        <dbReference type="ARBA" id="ARBA00022692"/>
    </source>
</evidence>
<dbReference type="Proteomes" id="UP001231189">
    <property type="component" value="Unassembled WGS sequence"/>
</dbReference>
<dbReference type="EMBL" id="JAUUTY010000004">
    <property type="protein sequence ID" value="KAK1647661.1"/>
    <property type="molecule type" value="Genomic_DNA"/>
</dbReference>
<keyword evidence="17" id="KW-1185">Reference proteome</keyword>
<evidence type="ECO:0000313" key="17">
    <source>
        <dbReference type="Proteomes" id="UP001231189"/>
    </source>
</evidence>
<dbReference type="InterPro" id="IPR001841">
    <property type="entry name" value="Znf_RING"/>
</dbReference>
<keyword evidence="11 14" id="KW-1133">Transmembrane helix</keyword>
<dbReference type="FunFam" id="3.30.40.10:FF:000654">
    <property type="entry name" value="RING-H2 finger protein ATL33"/>
    <property type="match status" value="1"/>
</dbReference>
<evidence type="ECO:0000256" key="11">
    <source>
        <dbReference type="ARBA" id="ARBA00022989"/>
    </source>
</evidence>
<evidence type="ECO:0000256" key="10">
    <source>
        <dbReference type="ARBA" id="ARBA00022833"/>
    </source>
</evidence>
<sequence length="172" mass="18871">MQWFSMSSSTFKSPVFIGLLAVMCVAVVLLMHHCILVTCCNGGERRGRRGRRLGASTDQDQVSVSVDELSLSSRAQLVTKAVVCRYRKEEEWGEPTCPVCLADFADGEAVRVLPECLHYFHAECIDTWLGAGKTSCPMCRAETTPTPSPSPAGSLHHQLSLDISLEDILVRT</sequence>
<dbReference type="GO" id="GO:0016567">
    <property type="term" value="P:protein ubiquitination"/>
    <property type="evidence" value="ECO:0007669"/>
    <property type="project" value="InterPro"/>
</dbReference>
<evidence type="ECO:0000256" key="5">
    <source>
        <dbReference type="ARBA" id="ARBA00022679"/>
    </source>
</evidence>
<dbReference type="AlphaFoldDB" id="A0AAD8S8L3"/>
<organism evidence="16 17">
    <name type="scientific">Lolium multiflorum</name>
    <name type="common">Italian ryegrass</name>
    <name type="synonym">Lolium perenne subsp. multiflorum</name>
    <dbReference type="NCBI Taxonomy" id="4521"/>
    <lineage>
        <taxon>Eukaryota</taxon>
        <taxon>Viridiplantae</taxon>
        <taxon>Streptophyta</taxon>
        <taxon>Embryophyta</taxon>
        <taxon>Tracheophyta</taxon>
        <taxon>Spermatophyta</taxon>
        <taxon>Magnoliopsida</taxon>
        <taxon>Liliopsida</taxon>
        <taxon>Poales</taxon>
        <taxon>Poaceae</taxon>
        <taxon>BOP clade</taxon>
        <taxon>Pooideae</taxon>
        <taxon>Poodae</taxon>
        <taxon>Poeae</taxon>
        <taxon>Poeae Chloroplast Group 2 (Poeae type)</taxon>
        <taxon>Loliodinae</taxon>
        <taxon>Loliinae</taxon>
        <taxon>Lolium</taxon>
    </lineage>
</organism>
<evidence type="ECO:0000256" key="12">
    <source>
        <dbReference type="ARBA" id="ARBA00023136"/>
    </source>
</evidence>
<keyword evidence="10" id="KW-0862">Zinc</keyword>
<evidence type="ECO:0000256" key="8">
    <source>
        <dbReference type="ARBA" id="ARBA00022771"/>
    </source>
</evidence>
<dbReference type="Gene3D" id="3.30.40.10">
    <property type="entry name" value="Zinc/RING finger domain, C3HC4 (zinc finger)"/>
    <property type="match status" value="1"/>
</dbReference>
<dbReference type="PROSITE" id="PS50089">
    <property type="entry name" value="ZF_RING_2"/>
    <property type="match status" value="1"/>
</dbReference>
<evidence type="ECO:0000256" key="7">
    <source>
        <dbReference type="ARBA" id="ARBA00022723"/>
    </source>
</evidence>
<evidence type="ECO:0000256" key="13">
    <source>
        <dbReference type="PROSITE-ProRule" id="PRU00175"/>
    </source>
</evidence>
<evidence type="ECO:0000259" key="15">
    <source>
        <dbReference type="PROSITE" id="PS50089"/>
    </source>
</evidence>
<evidence type="ECO:0000256" key="14">
    <source>
        <dbReference type="SAM" id="Phobius"/>
    </source>
</evidence>
<dbReference type="SMART" id="SM00184">
    <property type="entry name" value="RING"/>
    <property type="match status" value="1"/>
</dbReference>
<gene>
    <name evidence="16" type="ORF">QYE76_065466</name>
</gene>
<dbReference type="GO" id="GO:0061630">
    <property type="term" value="F:ubiquitin protein ligase activity"/>
    <property type="evidence" value="ECO:0007669"/>
    <property type="project" value="UniProtKB-EC"/>
</dbReference>
<dbReference type="InterPro" id="IPR013083">
    <property type="entry name" value="Znf_RING/FYVE/PHD"/>
</dbReference>
<dbReference type="PANTHER" id="PTHR46913">
    <property type="entry name" value="RING-H2 FINGER PROTEIN ATL16"/>
    <property type="match status" value="1"/>
</dbReference>
<keyword evidence="9" id="KW-0833">Ubl conjugation pathway</keyword>
<protein>
    <recommendedName>
        <fullName evidence="4">RING-type E3 ubiquitin transferase</fullName>
        <ecNumber evidence="4">2.3.2.27</ecNumber>
    </recommendedName>
</protein>
<evidence type="ECO:0000256" key="4">
    <source>
        <dbReference type="ARBA" id="ARBA00012483"/>
    </source>
</evidence>
<accession>A0AAD8S8L3</accession>
<evidence type="ECO:0000313" key="16">
    <source>
        <dbReference type="EMBL" id="KAK1647661.1"/>
    </source>
</evidence>
<keyword evidence="5" id="KW-0808">Transferase</keyword>
<dbReference type="Pfam" id="PF13639">
    <property type="entry name" value="zf-RING_2"/>
    <property type="match status" value="1"/>
</dbReference>
<keyword evidence="6 14" id="KW-0812">Transmembrane</keyword>
<reference evidence="16" key="1">
    <citation type="submission" date="2023-07" db="EMBL/GenBank/DDBJ databases">
        <title>A chromosome-level genome assembly of Lolium multiflorum.</title>
        <authorList>
            <person name="Chen Y."/>
            <person name="Copetti D."/>
            <person name="Kolliker R."/>
            <person name="Studer B."/>
        </authorList>
    </citation>
    <scope>NUCLEOTIDE SEQUENCE</scope>
    <source>
        <strain evidence="16">02402/16</strain>
        <tissue evidence="16">Leaf</tissue>
    </source>
</reference>
<dbReference type="SUPFAM" id="SSF57850">
    <property type="entry name" value="RING/U-box"/>
    <property type="match status" value="1"/>
</dbReference>
<evidence type="ECO:0000256" key="2">
    <source>
        <dbReference type="ARBA" id="ARBA00004167"/>
    </source>
</evidence>
<dbReference type="EC" id="2.3.2.27" evidence="4"/>
<proteinExistence type="predicted"/>